<evidence type="ECO:0000313" key="5">
    <source>
        <dbReference type="EMBL" id="MBD8005971.1"/>
    </source>
</evidence>
<dbReference type="RefSeq" id="WP_191813413.1">
    <property type="nucleotide sequence ID" value="NZ_JACSPV010000021.1"/>
</dbReference>
<dbReference type="SUPFAM" id="SSF48008">
    <property type="entry name" value="GntR ligand-binding domain-like"/>
    <property type="match status" value="1"/>
</dbReference>
<accession>A0ABR8VMH1</accession>
<dbReference type="SMART" id="SM00345">
    <property type="entry name" value="HTH_GNTR"/>
    <property type="match status" value="1"/>
</dbReference>
<dbReference type="PRINTS" id="PR00035">
    <property type="entry name" value="HTHGNTR"/>
</dbReference>
<name>A0ABR8VMH1_9BACI</name>
<feature type="domain" description="HTH gntR-type" evidence="4">
    <location>
        <begin position="3"/>
        <end position="71"/>
    </location>
</feature>
<dbReference type="Gene3D" id="1.10.10.10">
    <property type="entry name" value="Winged helix-like DNA-binding domain superfamily/Winged helix DNA-binding domain"/>
    <property type="match status" value="1"/>
</dbReference>
<keyword evidence="2" id="KW-0238">DNA-binding</keyword>
<dbReference type="InterPro" id="IPR008920">
    <property type="entry name" value="TF_FadR/GntR_C"/>
</dbReference>
<dbReference type="InterPro" id="IPR000524">
    <property type="entry name" value="Tscrpt_reg_HTH_GntR"/>
</dbReference>
<dbReference type="EMBL" id="JACSPV010000021">
    <property type="protein sequence ID" value="MBD8005971.1"/>
    <property type="molecule type" value="Genomic_DNA"/>
</dbReference>
<dbReference type="Gene3D" id="1.20.120.530">
    <property type="entry name" value="GntR ligand-binding domain-like"/>
    <property type="match status" value="1"/>
</dbReference>
<keyword evidence="6" id="KW-1185">Reference proteome</keyword>
<evidence type="ECO:0000259" key="4">
    <source>
        <dbReference type="PROSITE" id="PS50949"/>
    </source>
</evidence>
<dbReference type="PROSITE" id="PS50949">
    <property type="entry name" value="HTH_GNTR"/>
    <property type="match status" value="1"/>
</dbReference>
<dbReference type="CDD" id="cd07377">
    <property type="entry name" value="WHTH_GntR"/>
    <property type="match status" value="1"/>
</dbReference>
<dbReference type="InterPro" id="IPR011711">
    <property type="entry name" value="GntR_C"/>
</dbReference>
<keyword evidence="1" id="KW-0805">Transcription regulation</keyword>
<dbReference type="Pfam" id="PF07729">
    <property type="entry name" value="FCD"/>
    <property type="match status" value="1"/>
</dbReference>
<dbReference type="PANTHER" id="PTHR43537">
    <property type="entry name" value="TRANSCRIPTIONAL REGULATOR, GNTR FAMILY"/>
    <property type="match status" value="1"/>
</dbReference>
<dbReference type="InterPro" id="IPR036390">
    <property type="entry name" value="WH_DNA-bd_sf"/>
</dbReference>
<organism evidence="5 6">
    <name type="scientific">Bacillus norwichensis</name>
    <dbReference type="NCBI Taxonomy" id="2762217"/>
    <lineage>
        <taxon>Bacteria</taxon>
        <taxon>Bacillati</taxon>
        <taxon>Bacillota</taxon>
        <taxon>Bacilli</taxon>
        <taxon>Bacillales</taxon>
        <taxon>Bacillaceae</taxon>
        <taxon>Bacillus</taxon>
    </lineage>
</organism>
<evidence type="ECO:0000256" key="2">
    <source>
        <dbReference type="ARBA" id="ARBA00023125"/>
    </source>
</evidence>
<dbReference type="InterPro" id="IPR036388">
    <property type="entry name" value="WH-like_DNA-bd_sf"/>
</dbReference>
<sequence>MNNLLYSDIVGEIEKKIMTDELKEDSKLPSERELAVHYDVSRNVVREALTELRVKGLVTIKPGKGVYVTKPNEDIVTESLHRVLHSNDVTLENILDVREKLEILIIEQAVEKASPSCLSELKKIYEQMEKNKYLVHKYIESDAEFHLNIAKATQNKALYVLIHSFFDLTERELFRITTYTPTSVHDAQRHHSLLVDAIETRNKALAISVIKEHMGLLREEIKMLREQGVLKEE</sequence>
<comment type="caution">
    <text evidence="5">The sequence shown here is derived from an EMBL/GenBank/DDBJ whole genome shotgun (WGS) entry which is preliminary data.</text>
</comment>
<dbReference type="Proteomes" id="UP000648182">
    <property type="component" value="Unassembled WGS sequence"/>
</dbReference>
<proteinExistence type="predicted"/>
<protein>
    <submittedName>
        <fullName evidence="5">FadR family transcriptional regulator</fullName>
    </submittedName>
</protein>
<reference evidence="5 6" key="1">
    <citation type="submission" date="2020-08" db="EMBL/GenBank/DDBJ databases">
        <title>A Genomic Blueprint of the Chicken Gut Microbiome.</title>
        <authorList>
            <person name="Gilroy R."/>
            <person name="Ravi A."/>
            <person name="Getino M."/>
            <person name="Pursley I."/>
            <person name="Horton D.L."/>
            <person name="Alikhan N.-F."/>
            <person name="Baker D."/>
            <person name="Gharbi K."/>
            <person name="Hall N."/>
            <person name="Watson M."/>
            <person name="Adriaenssens E.M."/>
            <person name="Foster-Nyarko E."/>
            <person name="Jarju S."/>
            <person name="Secka A."/>
            <person name="Antonio M."/>
            <person name="Oren A."/>
            <person name="Chaudhuri R."/>
            <person name="La Ragione R.M."/>
            <person name="Hildebrand F."/>
            <person name="Pallen M.J."/>
        </authorList>
    </citation>
    <scope>NUCLEOTIDE SEQUENCE [LARGE SCALE GENOMIC DNA]</scope>
    <source>
        <strain evidence="5 6">Sa1BUA2</strain>
    </source>
</reference>
<dbReference type="SUPFAM" id="SSF46785">
    <property type="entry name" value="Winged helix' DNA-binding domain"/>
    <property type="match status" value="1"/>
</dbReference>
<keyword evidence="3" id="KW-0804">Transcription</keyword>
<dbReference type="PANTHER" id="PTHR43537:SF5">
    <property type="entry name" value="UXU OPERON TRANSCRIPTIONAL REGULATOR"/>
    <property type="match status" value="1"/>
</dbReference>
<dbReference type="Pfam" id="PF00392">
    <property type="entry name" value="GntR"/>
    <property type="match status" value="1"/>
</dbReference>
<dbReference type="SMART" id="SM00895">
    <property type="entry name" value="FCD"/>
    <property type="match status" value="1"/>
</dbReference>
<evidence type="ECO:0000256" key="1">
    <source>
        <dbReference type="ARBA" id="ARBA00023015"/>
    </source>
</evidence>
<evidence type="ECO:0000313" key="6">
    <source>
        <dbReference type="Proteomes" id="UP000648182"/>
    </source>
</evidence>
<gene>
    <name evidence="5" type="ORF">H9631_12875</name>
</gene>
<evidence type="ECO:0000256" key="3">
    <source>
        <dbReference type="ARBA" id="ARBA00023163"/>
    </source>
</evidence>